<evidence type="ECO:0000313" key="8">
    <source>
        <dbReference type="Proteomes" id="UP000198984"/>
    </source>
</evidence>
<name>A0A1H7GQX0_9BACT</name>
<dbReference type="Proteomes" id="UP000198984">
    <property type="component" value="Unassembled WGS sequence"/>
</dbReference>
<comment type="cofactor">
    <cofactor evidence="1">
        <name>Zn(2+)</name>
        <dbReference type="ChEBI" id="CHEBI:29105"/>
    </cofactor>
</comment>
<dbReference type="InterPro" id="IPR006680">
    <property type="entry name" value="Amidohydro-rel"/>
</dbReference>
<dbReference type="GO" id="GO:0005737">
    <property type="term" value="C:cytoplasm"/>
    <property type="evidence" value="ECO:0007669"/>
    <property type="project" value="TreeGrafter"/>
</dbReference>
<evidence type="ECO:0000256" key="1">
    <source>
        <dbReference type="ARBA" id="ARBA00001947"/>
    </source>
</evidence>
<dbReference type="AlphaFoldDB" id="A0A1H7GQX0"/>
<sequence length="448" mass="50690">MQNYLIRNIAVVNEGRTTVQDVWIKGDRIEKIAPQITLDANYKEINGEGKHLLPGVIDDQVHFREPGLTHKANIYTEARAAVAGGTTSFMEMPNTKPAALTQEILEEKYDIAAQRSLANYSFFMGVANDNADEVLKTNAKKDRVCGVKIFMGSSTGNMLVDNYLTLERIFSQSELLIATHCEDEKIIRTNMAAFQAEKGEENLTAADHPLIRNEEACFESSLVAVQFAQKHNSRLHILHISTEKELQLFSNMLPLSEKRITAEVCVHHLYFTADDYVRYGNLIKCNPAIKAEHNKHALWKGLLDDRLDIIATDHAPHTWEEKQQPYMQAPSGVPLVQHSLLMMLEHVSKGNLTLEKMVEKMSHAPATCFRIQERGFLREGYFADCVIVDLQQATMVDKPNIYYKCGWSPFEEHTFPAAVTHTFVSGHLAWENGQFNENVQGRRLTFGV</sequence>
<evidence type="ECO:0000259" key="6">
    <source>
        <dbReference type="Pfam" id="PF01979"/>
    </source>
</evidence>
<comment type="function">
    <text evidence="2">Catalyzes the reversible cyclization of carbamoyl aspartate to dihydroorotate.</text>
</comment>
<dbReference type="RefSeq" id="WP_089906198.1">
    <property type="nucleotide sequence ID" value="NZ_FOBB01000001.1"/>
</dbReference>
<dbReference type="STRING" id="573321.SAMN04488505_10191"/>
<dbReference type="GO" id="GO:0004038">
    <property type="term" value="F:allantoinase activity"/>
    <property type="evidence" value="ECO:0007669"/>
    <property type="project" value="TreeGrafter"/>
</dbReference>
<dbReference type="CDD" id="cd01318">
    <property type="entry name" value="DHOase_IIb"/>
    <property type="match status" value="1"/>
</dbReference>
<keyword evidence="8" id="KW-1185">Reference proteome</keyword>
<evidence type="ECO:0000256" key="3">
    <source>
        <dbReference type="ARBA" id="ARBA00010286"/>
    </source>
</evidence>
<dbReference type="InterPro" id="IPR032466">
    <property type="entry name" value="Metal_Hydrolase"/>
</dbReference>
<dbReference type="Pfam" id="PF01979">
    <property type="entry name" value="Amidohydro_1"/>
    <property type="match status" value="1"/>
</dbReference>
<evidence type="ECO:0000256" key="5">
    <source>
        <dbReference type="ARBA" id="ARBA00022801"/>
    </source>
</evidence>
<dbReference type="OrthoDB" id="9765462at2"/>
<dbReference type="InterPro" id="IPR011059">
    <property type="entry name" value="Metal-dep_hydrolase_composite"/>
</dbReference>
<proteinExistence type="inferred from homology"/>
<dbReference type="SUPFAM" id="SSF51556">
    <property type="entry name" value="Metallo-dependent hydrolases"/>
    <property type="match status" value="1"/>
</dbReference>
<evidence type="ECO:0000313" key="7">
    <source>
        <dbReference type="EMBL" id="SEK38275.1"/>
    </source>
</evidence>
<organism evidence="7 8">
    <name type="scientific">Chitinophaga rupis</name>
    <dbReference type="NCBI Taxonomy" id="573321"/>
    <lineage>
        <taxon>Bacteria</taxon>
        <taxon>Pseudomonadati</taxon>
        <taxon>Bacteroidota</taxon>
        <taxon>Chitinophagia</taxon>
        <taxon>Chitinophagales</taxon>
        <taxon>Chitinophagaceae</taxon>
        <taxon>Chitinophaga</taxon>
    </lineage>
</organism>
<gene>
    <name evidence="7" type="ORF">SAMN04488505_10191</name>
</gene>
<evidence type="ECO:0000256" key="4">
    <source>
        <dbReference type="ARBA" id="ARBA00022723"/>
    </source>
</evidence>
<dbReference type="InterPro" id="IPR002195">
    <property type="entry name" value="Dihydroorotase_CS"/>
</dbReference>
<reference evidence="7 8" key="1">
    <citation type="submission" date="2016-10" db="EMBL/GenBank/DDBJ databases">
        <authorList>
            <person name="de Groot N.N."/>
        </authorList>
    </citation>
    <scope>NUCLEOTIDE SEQUENCE [LARGE SCALE GENOMIC DNA]</scope>
    <source>
        <strain evidence="7 8">DSM 21039</strain>
    </source>
</reference>
<dbReference type="EMBL" id="FOBB01000001">
    <property type="protein sequence ID" value="SEK38275.1"/>
    <property type="molecule type" value="Genomic_DNA"/>
</dbReference>
<dbReference type="PANTHER" id="PTHR43668">
    <property type="entry name" value="ALLANTOINASE"/>
    <property type="match status" value="1"/>
</dbReference>
<keyword evidence="5" id="KW-0378">Hydrolase</keyword>
<dbReference type="NCBIfam" id="TIGR00857">
    <property type="entry name" value="pyrC_multi"/>
    <property type="match status" value="1"/>
</dbReference>
<dbReference type="NCBIfam" id="NF006688">
    <property type="entry name" value="PRK09236.1"/>
    <property type="match status" value="1"/>
</dbReference>
<protein>
    <submittedName>
        <fullName evidence="7">Dihydroorotase</fullName>
    </submittedName>
</protein>
<dbReference type="PANTHER" id="PTHR43668:SF4">
    <property type="entry name" value="ALLANTOINASE"/>
    <property type="match status" value="1"/>
</dbReference>
<dbReference type="Gene3D" id="3.20.20.140">
    <property type="entry name" value="Metal-dependent hydrolases"/>
    <property type="match status" value="1"/>
</dbReference>
<comment type="similarity">
    <text evidence="3">Belongs to the metallo-dependent hydrolases superfamily. DHOase family. Class I DHOase subfamily.</text>
</comment>
<keyword evidence="4" id="KW-0479">Metal-binding</keyword>
<dbReference type="InterPro" id="IPR050138">
    <property type="entry name" value="DHOase/Allantoinase_Hydrolase"/>
</dbReference>
<dbReference type="GO" id="GO:0006145">
    <property type="term" value="P:purine nucleobase catabolic process"/>
    <property type="evidence" value="ECO:0007669"/>
    <property type="project" value="TreeGrafter"/>
</dbReference>
<dbReference type="GO" id="GO:0046872">
    <property type="term" value="F:metal ion binding"/>
    <property type="evidence" value="ECO:0007669"/>
    <property type="project" value="UniProtKB-KW"/>
</dbReference>
<feature type="domain" description="Amidohydrolase-related" evidence="6">
    <location>
        <begin position="52"/>
        <end position="428"/>
    </location>
</feature>
<evidence type="ECO:0000256" key="2">
    <source>
        <dbReference type="ARBA" id="ARBA00002368"/>
    </source>
</evidence>
<dbReference type="Gene3D" id="2.30.40.10">
    <property type="entry name" value="Urease, subunit C, domain 1"/>
    <property type="match status" value="1"/>
</dbReference>
<dbReference type="SUPFAM" id="SSF51338">
    <property type="entry name" value="Composite domain of metallo-dependent hydrolases"/>
    <property type="match status" value="1"/>
</dbReference>
<accession>A0A1H7GQX0</accession>
<dbReference type="PROSITE" id="PS00483">
    <property type="entry name" value="DIHYDROOROTASE_2"/>
    <property type="match status" value="1"/>
</dbReference>